<keyword evidence="2" id="KW-0560">Oxidoreductase</keyword>
<name>A0AA39YEA7_9PEZI</name>
<dbReference type="InterPro" id="IPR002347">
    <property type="entry name" value="SDR_fam"/>
</dbReference>
<evidence type="ECO:0000313" key="5">
    <source>
        <dbReference type="EMBL" id="KAK0650943.1"/>
    </source>
</evidence>
<dbReference type="PRINTS" id="PR00080">
    <property type="entry name" value="SDRFAMILY"/>
</dbReference>
<dbReference type="PANTHER" id="PTHR24322:SF736">
    <property type="entry name" value="RETINOL DEHYDROGENASE 10"/>
    <property type="match status" value="1"/>
</dbReference>
<dbReference type="PANTHER" id="PTHR24322">
    <property type="entry name" value="PKSB"/>
    <property type="match status" value="1"/>
</dbReference>
<evidence type="ECO:0000256" key="1">
    <source>
        <dbReference type="ARBA" id="ARBA00006484"/>
    </source>
</evidence>
<evidence type="ECO:0000256" key="2">
    <source>
        <dbReference type="ARBA" id="ARBA00023002"/>
    </source>
</evidence>
<dbReference type="GO" id="GO:0016616">
    <property type="term" value="F:oxidoreductase activity, acting on the CH-OH group of donors, NAD or NADP as acceptor"/>
    <property type="evidence" value="ECO:0007669"/>
    <property type="project" value="TreeGrafter"/>
</dbReference>
<dbReference type="Proteomes" id="UP001175001">
    <property type="component" value="Unassembled WGS sequence"/>
</dbReference>
<dbReference type="PRINTS" id="PR00081">
    <property type="entry name" value="GDHRDH"/>
</dbReference>
<feature type="compositionally biased region" description="Basic and acidic residues" evidence="4">
    <location>
        <begin position="388"/>
        <end position="400"/>
    </location>
</feature>
<dbReference type="Gene3D" id="3.40.50.720">
    <property type="entry name" value="NAD(P)-binding Rossmann-like Domain"/>
    <property type="match status" value="1"/>
</dbReference>
<dbReference type="EMBL" id="JAUJDW010000030">
    <property type="protein sequence ID" value="KAK0650943.1"/>
    <property type="molecule type" value="Genomic_DNA"/>
</dbReference>
<sequence length="430" mass="46094">MASSGPRNALSKTTAAATTAARTTAHAATGTAHAAARALALAPTVALNAALSPSLTGLLLLVLTTRGGPSFVRDARARLERVLSSGIGGSGGGLRTAVEARRRLDRATDVLKVLFAVGLARVLNAVLNRWAMQQWRWKRPAVGLGGGAGRVAAREKNSPVLWDFDGKRGVGEVVVVTGANVVFYGCDLTSSSSIHETAAMVRADCGNPTVLINNAGIAQQHAILEGSDEYDEQLFRVNVLSHFTLIREFLPGMLAQKKGHIFTVASLSSYFTPSGIVNYAASKAAVLSLHEGLNVELRHRYGPAGKHIITSIIHPTWTQTPIMDSWVASLRKTRTLIREPAEVARKIVHQVLRAEPAQVFVPESGALFSSFRGWPTWIQEILRDGADKKTRPLGDYDNSKGKGRASDVGYGVGEDREAFGNSRSYDIVEE</sequence>
<accession>A0AA39YEA7</accession>
<comment type="similarity">
    <text evidence="1 3">Belongs to the short-chain dehydrogenases/reductases (SDR) family.</text>
</comment>
<feature type="region of interest" description="Disordered" evidence="4">
    <location>
        <begin position="388"/>
        <end position="430"/>
    </location>
</feature>
<protein>
    <submittedName>
        <fullName evidence="5">Dehydrogenase RED3</fullName>
    </submittedName>
</protein>
<gene>
    <name evidence="5" type="primary">RED3</name>
    <name evidence="5" type="ORF">DIS24_g6342</name>
</gene>
<proteinExistence type="inferred from homology"/>
<comment type="caution">
    <text evidence="5">The sequence shown here is derived from an EMBL/GenBank/DDBJ whole genome shotgun (WGS) entry which is preliminary data.</text>
</comment>
<evidence type="ECO:0000256" key="3">
    <source>
        <dbReference type="RuleBase" id="RU000363"/>
    </source>
</evidence>
<organism evidence="5 6">
    <name type="scientific">Lasiodiplodia hormozganensis</name>
    <dbReference type="NCBI Taxonomy" id="869390"/>
    <lineage>
        <taxon>Eukaryota</taxon>
        <taxon>Fungi</taxon>
        <taxon>Dikarya</taxon>
        <taxon>Ascomycota</taxon>
        <taxon>Pezizomycotina</taxon>
        <taxon>Dothideomycetes</taxon>
        <taxon>Dothideomycetes incertae sedis</taxon>
        <taxon>Botryosphaeriales</taxon>
        <taxon>Botryosphaeriaceae</taxon>
        <taxon>Lasiodiplodia</taxon>
    </lineage>
</organism>
<dbReference type="SUPFAM" id="SSF51735">
    <property type="entry name" value="NAD(P)-binding Rossmann-fold domains"/>
    <property type="match status" value="1"/>
</dbReference>
<evidence type="ECO:0000313" key="6">
    <source>
        <dbReference type="Proteomes" id="UP001175001"/>
    </source>
</evidence>
<dbReference type="Pfam" id="PF00106">
    <property type="entry name" value="adh_short"/>
    <property type="match status" value="1"/>
</dbReference>
<dbReference type="InterPro" id="IPR036291">
    <property type="entry name" value="NAD(P)-bd_dom_sf"/>
</dbReference>
<reference evidence="5" key="1">
    <citation type="submission" date="2023-06" db="EMBL/GenBank/DDBJ databases">
        <title>Multi-omics analyses reveal the molecular pathogenesis toolkit of Lasiodiplodia hormozganensis, a cross-kingdom pathogen.</title>
        <authorList>
            <person name="Felix C."/>
            <person name="Meneses R."/>
            <person name="Goncalves M.F.M."/>
            <person name="Tilleman L."/>
            <person name="Duarte A.S."/>
            <person name="Jorrin-Novo J.V."/>
            <person name="Van De Peer Y."/>
            <person name="Deforce D."/>
            <person name="Van Nieuwerburgh F."/>
            <person name="Esteves A.C."/>
            <person name="Alves A."/>
        </authorList>
    </citation>
    <scope>NUCLEOTIDE SEQUENCE</scope>
    <source>
        <strain evidence="5">CBS 339.90</strain>
    </source>
</reference>
<dbReference type="AlphaFoldDB" id="A0AA39YEA7"/>
<keyword evidence="6" id="KW-1185">Reference proteome</keyword>
<evidence type="ECO:0000256" key="4">
    <source>
        <dbReference type="SAM" id="MobiDB-lite"/>
    </source>
</evidence>